<proteinExistence type="predicted"/>
<dbReference type="PANTHER" id="PTHR40275:SF1">
    <property type="entry name" value="SSL7038 PROTEIN"/>
    <property type="match status" value="1"/>
</dbReference>
<dbReference type="STRING" id="582667.SAMN05192568_1012100"/>
<evidence type="ECO:0000313" key="2">
    <source>
        <dbReference type="Proteomes" id="UP000199048"/>
    </source>
</evidence>
<evidence type="ECO:0000313" key="1">
    <source>
        <dbReference type="EMBL" id="SFL85699.1"/>
    </source>
</evidence>
<accession>A0A1I4L4C0</accession>
<dbReference type="RefSeq" id="WP_092041304.1">
    <property type="nucleotide sequence ID" value="NZ_FOTK01000012.1"/>
</dbReference>
<name>A0A1I4L4C0_9HYPH</name>
<dbReference type="SUPFAM" id="SSF47413">
    <property type="entry name" value="lambda repressor-like DNA-binding domains"/>
    <property type="match status" value="1"/>
</dbReference>
<gene>
    <name evidence="1" type="ORF">SAMN05192568_1012100</name>
</gene>
<dbReference type="EMBL" id="FOTK01000012">
    <property type="protein sequence ID" value="SFL85699.1"/>
    <property type="molecule type" value="Genomic_DNA"/>
</dbReference>
<organism evidence="1 2">
    <name type="scientific">Methylobacterium pseudosasicola</name>
    <dbReference type="NCBI Taxonomy" id="582667"/>
    <lineage>
        <taxon>Bacteria</taxon>
        <taxon>Pseudomonadati</taxon>
        <taxon>Pseudomonadota</taxon>
        <taxon>Alphaproteobacteria</taxon>
        <taxon>Hyphomicrobiales</taxon>
        <taxon>Methylobacteriaceae</taxon>
        <taxon>Methylobacterium</taxon>
    </lineage>
</organism>
<dbReference type="PANTHER" id="PTHR40275">
    <property type="entry name" value="SSL7038 PROTEIN"/>
    <property type="match status" value="1"/>
</dbReference>
<protein>
    <submittedName>
        <fullName evidence="1">Probable addiction module antidote protein</fullName>
    </submittedName>
</protein>
<dbReference type="OrthoDB" id="9798416at2"/>
<sequence>MIAKNYFWDVTEHLDTPERTPLYIEAVLKDGDAALIASTIGDVARARGMAQIAAETGRSRESLYRALSEKENLQLDTLVGVLKAIGLRLSVQPIAGSEPA</sequence>
<dbReference type="Proteomes" id="UP000199048">
    <property type="component" value="Unassembled WGS sequence"/>
</dbReference>
<dbReference type="AlphaFoldDB" id="A0A1I4L4C0"/>
<reference evidence="2" key="1">
    <citation type="submission" date="2016-10" db="EMBL/GenBank/DDBJ databases">
        <authorList>
            <person name="Varghese N."/>
            <person name="Submissions S."/>
        </authorList>
    </citation>
    <scope>NUCLEOTIDE SEQUENCE [LARGE SCALE GENOMIC DNA]</scope>
    <source>
        <strain evidence="2">BL36</strain>
    </source>
</reference>
<dbReference type="Pfam" id="PF21716">
    <property type="entry name" value="dnstrm_HI1420"/>
    <property type="match status" value="1"/>
</dbReference>
<dbReference type="NCBIfam" id="TIGR02684">
    <property type="entry name" value="dnstrm_HI1420"/>
    <property type="match status" value="1"/>
</dbReference>
<keyword evidence="2" id="KW-1185">Reference proteome</keyword>
<dbReference type="InterPro" id="IPR014057">
    <property type="entry name" value="HI1420"/>
</dbReference>
<dbReference type="InterPro" id="IPR010982">
    <property type="entry name" value="Lambda_DNA-bd_dom_sf"/>
</dbReference>
<dbReference type="GO" id="GO:0003677">
    <property type="term" value="F:DNA binding"/>
    <property type="evidence" value="ECO:0007669"/>
    <property type="project" value="InterPro"/>
</dbReference>